<proteinExistence type="predicted"/>
<dbReference type="EMBL" id="JBHUDI010000011">
    <property type="protein sequence ID" value="MFD1565530.1"/>
    <property type="molecule type" value="Genomic_DNA"/>
</dbReference>
<name>A0ABD6BLA4_9EURY</name>
<organism evidence="1 2">
    <name type="scientific">Haloarchaeobius amylolyticus</name>
    <dbReference type="NCBI Taxonomy" id="1198296"/>
    <lineage>
        <taxon>Archaea</taxon>
        <taxon>Methanobacteriati</taxon>
        <taxon>Methanobacteriota</taxon>
        <taxon>Stenosarchaea group</taxon>
        <taxon>Halobacteria</taxon>
        <taxon>Halobacteriales</taxon>
        <taxon>Halorubellaceae</taxon>
        <taxon>Haloarchaeobius</taxon>
    </lineage>
</organism>
<dbReference type="Proteomes" id="UP001597076">
    <property type="component" value="Unassembled WGS sequence"/>
</dbReference>
<reference evidence="1 2" key="1">
    <citation type="journal article" date="2019" name="Int. J. Syst. Evol. Microbiol.">
        <title>The Global Catalogue of Microorganisms (GCM) 10K type strain sequencing project: providing services to taxonomists for standard genome sequencing and annotation.</title>
        <authorList>
            <consortium name="The Broad Institute Genomics Platform"/>
            <consortium name="The Broad Institute Genome Sequencing Center for Infectious Disease"/>
            <person name="Wu L."/>
            <person name="Ma J."/>
        </authorList>
    </citation>
    <scope>NUCLEOTIDE SEQUENCE [LARGE SCALE GENOMIC DNA]</scope>
    <source>
        <strain evidence="1 2">CGMCC 1.12230</strain>
    </source>
</reference>
<keyword evidence="2" id="KW-1185">Reference proteome</keyword>
<dbReference type="AlphaFoldDB" id="A0ABD6BLA4"/>
<comment type="caution">
    <text evidence="1">The sequence shown here is derived from an EMBL/GenBank/DDBJ whole genome shotgun (WGS) entry which is preliminary data.</text>
</comment>
<evidence type="ECO:0000313" key="1">
    <source>
        <dbReference type="EMBL" id="MFD1565530.1"/>
    </source>
</evidence>
<accession>A0ABD6BLA4</accession>
<dbReference type="RefSeq" id="WP_390290628.1">
    <property type="nucleotide sequence ID" value="NZ_JBHUDI010000011.1"/>
</dbReference>
<dbReference type="Pfam" id="PF24336">
    <property type="entry name" value="DUF7504"/>
    <property type="match status" value="1"/>
</dbReference>
<protein>
    <submittedName>
        <fullName evidence="1">Uncharacterized protein</fullName>
    </submittedName>
</protein>
<sequence>MLTRTDRVETTEDGFSSELARLKRQGASVLVVGSSRPDHRQDTCQRLFGCPTGRVRRRVLVSTTDGPHLVSQHIDATDPETLSVINYDTRARSGATTATVSPSIEPFATDVDTLADLGIAITNAIDSFEAETDVLEPAEVRVGIDSLCPLLEAYSHRQVFKFLHLINGRTKGIGGMAHSHLPVERDARIVPTLRPLFDIVVELREHDGDYQERWGITDETESSDWISIPSA</sequence>
<evidence type="ECO:0000313" key="2">
    <source>
        <dbReference type="Proteomes" id="UP001597076"/>
    </source>
</evidence>
<dbReference type="InterPro" id="IPR055927">
    <property type="entry name" value="DUF7504"/>
</dbReference>
<gene>
    <name evidence="1" type="ORF">ACFR99_18510</name>
</gene>